<evidence type="ECO:0000313" key="2">
    <source>
        <dbReference type="EMBL" id="CAD5124364.1"/>
    </source>
</evidence>
<dbReference type="PANTHER" id="PTHR44461">
    <property type="entry name" value="QUINONE OXIDOREDUCTASE-LIKE PROTEIN 1"/>
    <property type="match status" value="1"/>
</dbReference>
<dbReference type="AlphaFoldDB" id="A0A7I8W763"/>
<protein>
    <recommendedName>
        <fullName evidence="1">Enoyl reductase (ER) domain-containing protein</fullName>
    </recommendedName>
</protein>
<dbReference type="Proteomes" id="UP000549394">
    <property type="component" value="Unassembled WGS sequence"/>
</dbReference>
<accession>A0A7I8W763</accession>
<dbReference type="GO" id="GO:0016491">
    <property type="term" value="F:oxidoreductase activity"/>
    <property type="evidence" value="ECO:0007669"/>
    <property type="project" value="InterPro"/>
</dbReference>
<evidence type="ECO:0000313" key="3">
    <source>
        <dbReference type="Proteomes" id="UP000549394"/>
    </source>
</evidence>
<feature type="domain" description="Enoyl reductase (ER)" evidence="1">
    <location>
        <begin position="13"/>
        <end position="340"/>
    </location>
</feature>
<dbReference type="SUPFAM" id="SSF51735">
    <property type="entry name" value="NAD(P)-binding Rossmann-fold domains"/>
    <property type="match status" value="1"/>
</dbReference>
<dbReference type="OrthoDB" id="3509362at2759"/>
<dbReference type="InterPro" id="IPR020843">
    <property type="entry name" value="ER"/>
</dbReference>
<evidence type="ECO:0000259" key="1">
    <source>
        <dbReference type="SMART" id="SM00829"/>
    </source>
</evidence>
<dbReference type="EMBL" id="CAJFCJ010000020">
    <property type="protein sequence ID" value="CAD5124364.1"/>
    <property type="molecule type" value="Genomic_DNA"/>
</dbReference>
<dbReference type="InterPro" id="IPR036291">
    <property type="entry name" value="NAD(P)-bd_dom_sf"/>
</dbReference>
<dbReference type="PANTHER" id="PTHR44461:SF1">
    <property type="entry name" value="QUINONE OXIDOREDUCTASE-LIKE PROTEIN 1"/>
    <property type="match status" value="1"/>
</dbReference>
<sequence length="343" mass="37860">MKSIKIKKPDEPNAKPSYTVVNDSAPILGEHDLRVRIEASCPSIPPTSILHTLYNKRNMNSIPLGGEFVGKITQIGLDVKRFKVGDRVAGSLSMLNETYSVCSNVIATSEYEVAKLDYTINPGKFVATLSEGLRAYVALHVLGNVKRDNSILIFDGIRQPNLACSVIAKKLGLQVFVTTRDSEETEKAIKYALQSIESSKLSDVSGKIIEETGEIGVDVVIDNGVDVFGNKDKRLPEKIDIIRCLGLNGRWITRQHDLQLDPPDSSLLYMKAASISYIPPSSLSSLSANKGTQLHIFDEIISLYQDGSVEASIMKTVSWKDALEFFSNDDPFERFENVVFVSE</sequence>
<dbReference type="InterPro" id="IPR011032">
    <property type="entry name" value="GroES-like_sf"/>
</dbReference>
<dbReference type="InterPro" id="IPR042633">
    <property type="entry name" value="CRYZL1"/>
</dbReference>
<dbReference type="Pfam" id="PF08240">
    <property type="entry name" value="ADH_N"/>
    <property type="match status" value="1"/>
</dbReference>
<organism evidence="2 3">
    <name type="scientific">Dimorphilus gyrociliatus</name>
    <dbReference type="NCBI Taxonomy" id="2664684"/>
    <lineage>
        <taxon>Eukaryota</taxon>
        <taxon>Metazoa</taxon>
        <taxon>Spiralia</taxon>
        <taxon>Lophotrochozoa</taxon>
        <taxon>Annelida</taxon>
        <taxon>Polychaeta</taxon>
        <taxon>Polychaeta incertae sedis</taxon>
        <taxon>Dinophilidae</taxon>
        <taxon>Dimorphilus</taxon>
    </lineage>
</organism>
<dbReference type="Gene3D" id="3.90.180.10">
    <property type="entry name" value="Medium-chain alcohol dehydrogenases, catalytic domain"/>
    <property type="match status" value="1"/>
</dbReference>
<reference evidence="2 3" key="1">
    <citation type="submission" date="2020-08" db="EMBL/GenBank/DDBJ databases">
        <authorList>
            <person name="Hejnol A."/>
        </authorList>
    </citation>
    <scope>NUCLEOTIDE SEQUENCE [LARGE SCALE GENOMIC DNA]</scope>
</reference>
<keyword evidence="3" id="KW-1185">Reference proteome</keyword>
<name>A0A7I8W763_9ANNE</name>
<dbReference type="InterPro" id="IPR013154">
    <property type="entry name" value="ADH-like_N"/>
</dbReference>
<proteinExistence type="predicted"/>
<gene>
    <name evidence="2" type="ORF">DGYR_LOCUS11915</name>
</gene>
<comment type="caution">
    <text evidence="2">The sequence shown here is derived from an EMBL/GenBank/DDBJ whole genome shotgun (WGS) entry which is preliminary data.</text>
</comment>
<dbReference type="SMART" id="SM00829">
    <property type="entry name" value="PKS_ER"/>
    <property type="match status" value="1"/>
</dbReference>
<dbReference type="Gene3D" id="3.40.50.720">
    <property type="entry name" value="NAD(P)-binding Rossmann-like Domain"/>
    <property type="match status" value="1"/>
</dbReference>
<dbReference type="SUPFAM" id="SSF50129">
    <property type="entry name" value="GroES-like"/>
    <property type="match status" value="1"/>
</dbReference>